<evidence type="ECO:0008006" key="4">
    <source>
        <dbReference type="Google" id="ProtNLM"/>
    </source>
</evidence>
<gene>
    <name evidence="2" type="ORF">LVJ81_05050</name>
</gene>
<name>A0ABY4ECB7_VITST</name>
<keyword evidence="3" id="KW-1185">Reference proteome</keyword>
<reference evidence="2" key="1">
    <citation type="submission" date="2021-12" db="EMBL/GenBank/DDBJ databases">
        <authorList>
            <person name="Veyrier F.J."/>
        </authorList>
    </citation>
    <scope>NUCLEOTIDE SEQUENCE</scope>
    <source>
        <strain evidence="2">SAG 1488-6</strain>
    </source>
</reference>
<protein>
    <recommendedName>
        <fullName evidence="4">EF-hand domain-containing protein</fullName>
    </recommendedName>
</protein>
<feature type="region of interest" description="Disordered" evidence="1">
    <location>
        <begin position="204"/>
        <end position="230"/>
    </location>
</feature>
<sequence length="230" mass="25018">MIENYLNDLAHQVTQPMVPNSAQVVFDGLAVEAKDAASQYELTNLRLLVASALIAWAETDDLQEGETPTDRLNALFMGIVDLDKDGEVTSDEADYLDMALNVAVEWLQLQGVTNADIDALLNDDDDDVAENVMELLAGVLPDGDDAIEAAINEFAGLGAVMDGAVMDAMYKKVTAVRNGQKVKIKKRISGKVRLTSAQKQAIKKAQRKSHNGAARMKRAKSMRKRAKLGM</sequence>
<accession>A0ABY4ECB7</accession>
<proteinExistence type="predicted"/>
<organism evidence="2 3">
    <name type="scientific">Vitreoscilla stercoraria</name>
    <dbReference type="NCBI Taxonomy" id="61"/>
    <lineage>
        <taxon>Bacteria</taxon>
        <taxon>Pseudomonadati</taxon>
        <taxon>Pseudomonadota</taxon>
        <taxon>Betaproteobacteria</taxon>
        <taxon>Neisseriales</taxon>
        <taxon>Neisseriaceae</taxon>
        <taxon>Vitreoscilla</taxon>
    </lineage>
</organism>
<reference evidence="2" key="2">
    <citation type="journal article" date="2022" name="Res Sq">
        <title>Evolution of multicellular longitudinally dividing oral cavity symbionts (Neisseriaceae).</title>
        <authorList>
            <person name="Nyongesa S."/>
            <person name="Weber P."/>
            <person name="Bernet E."/>
            <person name="Pullido F."/>
            <person name="Nieckarz M."/>
            <person name="Delaby M."/>
            <person name="Nieves C."/>
            <person name="Viehboeck T."/>
            <person name="Krause N."/>
            <person name="Rivera-Millot A."/>
            <person name="Nakamura A."/>
            <person name="Vischer N."/>
            <person name="VanNieuwenhze M."/>
            <person name="Brun Y."/>
            <person name="Cava F."/>
            <person name="Bulgheresi S."/>
            <person name="Veyrier F."/>
        </authorList>
    </citation>
    <scope>NUCLEOTIDE SEQUENCE</scope>
    <source>
        <strain evidence="2">SAG 1488-6</strain>
    </source>
</reference>
<dbReference type="RefSeq" id="WP_019959137.1">
    <property type="nucleotide sequence ID" value="NZ_CP091512.1"/>
</dbReference>
<dbReference type="EMBL" id="CP091512">
    <property type="protein sequence ID" value="UOO93398.1"/>
    <property type="molecule type" value="Genomic_DNA"/>
</dbReference>
<evidence type="ECO:0000256" key="1">
    <source>
        <dbReference type="SAM" id="MobiDB-lite"/>
    </source>
</evidence>
<evidence type="ECO:0000313" key="2">
    <source>
        <dbReference type="EMBL" id="UOO93398.1"/>
    </source>
</evidence>
<evidence type="ECO:0000313" key="3">
    <source>
        <dbReference type="Proteomes" id="UP000832034"/>
    </source>
</evidence>
<dbReference type="Proteomes" id="UP000832034">
    <property type="component" value="Chromosome"/>
</dbReference>